<evidence type="ECO:0000313" key="2">
    <source>
        <dbReference type="EMBL" id="GAA2034471.1"/>
    </source>
</evidence>
<dbReference type="SUPFAM" id="SSF159888">
    <property type="entry name" value="YdhG-like"/>
    <property type="match status" value="1"/>
</dbReference>
<dbReference type="Gene3D" id="3.90.1150.200">
    <property type="match status" value="1"/>
</dbReference>
<gene>
    <name evidence="2" type="ORF">GCM10009819_18410</name>
</gene>
<sequence>MDAWFERYDNPQHDLVMAVRDAVLEADDRVTETIKWQAPTFAYRGNIASFFPKAKAHASLMFHRGAELPDPEGLLEGEGETSRVAKFADADDLERKRAALQGLVRAWIAARDAD</sequence>
<dbReference type="Pfam" id="PF08818">
    <property type="entry name" value="DUF1801"/>
    <property type="match status" value="1"/>
</dbReference>
<dbReference type="EMBL" id="BAAAPW010000002">
    <property type="protein sequence ID" value="GAA2034471.1"/>
    <property type="molecule type" value="Genomic_DNA"/>
</dbReference>
<evidence type="ECO:0000313" key="3">
    <source>
        <dbReference type="Proteomes" id="UP001501196"/>
    </source>
</evidence>
<keyword evidence="3" id="KW-1185">Reference proteome</keyword>
<dbReference type="Proteomes" id="UP001501196">
    <property type="component" value="Unassembled WGS sequence"/>
</dbReference>
<comment type="caution">
    <text evidence="2">The sequence shown here is derived from an EMBL/GenBank/DDBJ whole genome shotgun (WGS) entry which is preliminary data.</text>
</comment>
<evidence type="ECO:0000259" key="1">
    <source>
        <dbReference type="Pfam" id="PF08818"/>
    </source>
</evidence>
<organism evidence="2 3">
    <name type="scientific">Agromyces tropicus</name>
    <dbReference type="NCBI Taxonomy" id="555371"/>
    <lineage>
        <taxon>Bacteria</taxon>
        <taxon>Bacillati</taxon>
        <taxon>Actinomycetota</taxon>
        <taxon>Actinomycetes</taxon>
        <taxon>Micrococcales</taxon>
        <taxon>Microbacteriaceae</taxon>
        <taxon>Agromyces</taxon>
    </lineage>
</organism>
<protein>
    <recommendedName>
        <fullName evidence="1">YdhG-like domain-containing protein</fullName>
    </recommendedName>
</protein>
<proteinExistence type="predicted"/>
<name>A0ABP5FUM0_9MICO</name>
<dbReference type="InterPro" id="IPR014922">
    <property type="entry name" value="YdhG-like"/>
</dbReference>
<accession>A0ABP5FUM0</accession>
<feature type="domain" description="YdhG-like" evidence="1">
    <location>
        <begin position="14"/>
        <end position="108"/>
    </location>
</feature>
<reference evidence="3" key="1">
    <citation type="journal article" date="2019" name="Int. J. Syst. Evol. Microbiol.">
        <title>The Global Catalogue of Microorganisms (GCM) 10K type strain sequencing project: providing services to taxonomists for standard genome sequencing and annotation.</title>
        <authorList>
            <consortium name="The Broad Institute Genomics Platform"/>
            <consortium name="The Broad Institute Genome Sequencing Center for Infectious Disease"/>
            <person name="Wu L."/>
            <person name="Ma J."/>
        </authorList>
    </citation>
    <scope>NUCLEOTIDE SEQUENCE [LARGE SCALE GENOMIC DNA]</scope>
    <source>
        <strain evidence="3">JCM 15672</strain>
    </source>
</reference>